<dbReference type="Pfam" id="PF00486">
    <property type="entry name" value="Trans_reg_C"/>
    <property type="match status" value="1"/>
</dbReference>
<dbReference type="Gene3D" id="1.10.10.10">
    <property type="entry name" value="Winged helix-like DNA-binding domain superfamily/Winged helix DNA-binding domain"/>
    <property type="match status" value="1"/>
</dbReference>
<keyword evidence="6" id="KW-0804">Transcription</keyword>
<evidence type="ECO:0000256" key="7">
    <source>
        <dbReference type="ARBA" id="ARBA00024867"/>
    </source>
</evidence>
<dbReference type="PROSITE" id="PS51755">
    <property type="entry name" value="OMPR_PHOB"/>
    <property type="match status" value="1"/>
</dbReference>
<dbReference type="InterPro" id="IPR001789">
    <property type="entry name" value="Sig_transdc_resp-reg_receiver"/>
</dbReference>
<sequence length="224" mass="26403">MGRLLIVEDEKQISKVMKIYLEKEGHNVELASDGKIAEELIENNTYDLVLLDIMMPYKDGWYLLKKIKSLNKMTQVIITSARGEEEDRIFGLELGADDYMVKPISMRELVLRVSLRLKSTLKEIESEINIGKLKIDEDNRRVFEKGEEVILTPKEYELMIFLVRNKNRVFSRDELILKVWGYDFYGDTRTVDTHIKKLREKIEFFRGNLKTIWRVGYSLTVEDE</sequence>
<dbReference type="FunFam" id="1.10.10.10:FF:000018">
    <property type="entry name" value="DNA-binding response regulator ResD"/>
    <property type="match status" value="1"/>
</dbReference>
<feature type="domain" description="OmpR/PhoB-type" evidence="11">
    <location>
        <begin position="125"/>
        <end position="221"/>
    </location>
</feature>
<evidence type="ECO:0000256" key="8">
    <source>
        <dbReference type="PROSITE-ProRule" id="PRU00169"/>
    </source>
</evidence>
<accession>A0A6N3FBC7</accession>
<dbReference type="Gene3D" id="6.10.250.690">
    <property type="match status" value="1"/>
</dbReference>
<organism evidence="12">
    <name type="scientific">Clostridium tertium</name>
    <dbReference type="NCBI Taxonomy" id="1559"/>
    <lineage>
        <taxon>Bacteria</taxon>
        <taxon>Bacillati</taxon>
        <taxon>Bacillota</taxon>
        <taxon>Clostridia</taxon>
        <taxon>Eubacteriales</taxon>
        <taxon>Clostridiaceae</taxon>
        <taxon>Clostridium</taxon>
    </lineage>
</organism>
<comment type="function">
    <text evidence="7">May play the central regulatory role in sporulation. It may be an element of the effector pathway responsible for the activation of sporulation genes in response to nutritional stress. Spo0A may act in concert with spo0H (a sigma factor) to control the expression of some genes that are critical to the sporulation process.</text>
</comment>
<evidence type="ECO:0000259" key="11">
    <source>
        <dbReference type="PROSITE" id="PS51755"/>
    </source>
</evidence>
<dbReference type="PROSITE" id="PS50110">
    <property type="entry name" value="RESPONSE_REGULATORY"/>
    <property type="match status" value="1"/>
</dbReference>
<feature type="domain" description="Response regulatory" evidence="10">
    <location>
        <begin position="3"/>
        <end position="117"/>
    </location>
</feature>
<dbReference type="CDD" id="cd00383">
    <property type="entry name" value="trans_reg_C"/>
    <property type="match status" value="1"/>
</dbReference>
<dbReference type="InterPro" id="IPR036388">
    <property type="entry name" value="WH-like_DNA-bd_sf"/>
</dbReference>
<keyword evidence="3" id="KW-0902">Two-component regulatory system</keyword>
<evidence type="ECO:0000256" key="6">
    <source>
        <dbReference type="ARBA" id="ARBA00023163"/>
    </source>
</evidence>
<dbReference type="GO" id="GO:0000976">
    <property type="term" value="F:transcription cis-regulatory region binding"/>
    <property type="evidence" value="ECO:0007669"/>
    <property type="project" value="TreeGrafter"/>
</dbReference>
<dbReference type="InterPro" id="IPR011006">
    <property type="entry name" value="CheY-like_superfamily"/>
</dbReference>
<dbReference type="PANTHER" id="PTHR48111:SF40">
    <property type="entry name" value="PHOSPHATE REGULON TRANSCRIPTIONAL REGULATORY PROTEIN PHOB"/>
    <property type="match status" value="1"/>
</dbReference>
<dbReference type="RefSeq" id="WP_156627065.1">
    <property type="nucleotide sequence ID" value="NZ_CACRTO010000034.1"/>
</dbReference>
<evidence type="ECO:0000256" key="2">
    <source>
        <dbReference type="ARBA" id="ARBA00022553"/>
    </source>
</evidence>
<keyword evidence="2 8" id="KW-0597">Phosphoprotein</keyword>
<dbReference type="AlphaFoldDB" id="A0A6N3FBC7"/>
<dbReference type="GO" id="GO:0000156">
    <property type="term" value="F:phosphorelay response regulator activity"/>
    <property type="evidence" value="ECO:0007669"/>
    <property type="project" value="TreeGrafter"/>
</dbReference>
<dbReference type="GO" id="GO:0032993">
    <property type="term" value="C:protein-DNA complex"/>
    <property type="evidence" value="ECO:0007669"/>
    <property type="project" value="TreeGrafter"/>
</dbReference>
<dbReference type="Gene3D" id="3.40.50.2300">
    <property type="match status" value="1"/>
</dbReference>
<dbReference type="SMART" id="SM00448">
    <property type="entry name" value="REC"/>
    <property type="match status" value="1"/>
</dbReference>
<reference evidence="12" key="1">
    <citation type="submission" date="2019-11" db="EMBL/GenBank/DDBJ databases">
        <authorList>
            <person name="Feng L."/>
        </authorList>
    </citation>
    <scope>NUCLEOTIDE SEQUENCE</scope>
    <source>
        <strain evidence="12">CTertiumLFYP3</strain>
    </source>
</reference>
<dbReference type="SUPFAM" id="SSF52172">
    <property type="entry name" value="CheY-like"/>
    <property type="match status" value="1"/>
</dbReference>
<evidence type="ECO:0000256" key="4">
    <source>
        <dbReference type="ARBA" id="ARBA00023015"/>
    </source>
</evidence>
<dbReference type="PANTHER" id="PTHR48111">
    <property type="entry name" value="REGULATOR OF RPOS"/>
    <property type="match status" value="1"/>
</dbReference>
<dbReference type="GO" id="GO:0005829">
    <property type="term" value="C:cytosol"/>
    <property type="evidence" value="ECO:0007669"/>
    <property type="project" value="TreeGrafter"/>
</dbReference>
<evidence type="ECO:0000259" key="10">
    <source>
        <dbReference type="PROSITE" id="PS50110"/>
    </source>
</evidence>
<gene>
    <name evidence="12" type="primary">srrA_1</name>
    <name evidence="12" type="ORF">CTLFYP3_00035</name>
</gene>
<keyword evidence="5 9" id="KW-0238">DNA-binding</keyword>
<proteinExistence type="predicted"/>
<dbReference type="SMART" id="SM00862">
    <property type="entry name" value="Trans_reg_C"/>
    <property type="match status" value="1"/>
</dbReference>
<feature type="modified residue" description="4-aspartylphosphate" evidence="8">
    <location>
        <position position="52"/>
    </location>
</feature>
<evidence type="ECO:0000256" key="5">
    <source>
        <dbReference type="ARBA" id="ARBA00023125"/>
    </source>
</evidence>
<dbReference type="Pfam" id="PF00072">
    <property type="entry name" value="Response_reg"/>
    <property type="match status" value="1"/>
</dbReference>
<evidence type="ECO:0000256" key="3">
    <source>
        <dbReference type="ARBA" id="ARBA00023012"/>
    </source>
</evidence>
<dbReference type="CDD" id="cd17574">
    <property type="entry name" value="REC_OmpR"/>
    <property type="match status" value="1"/>
</dbReference>
<dbReference type="InterPro" id="IPR039420">
    <property type="entry name" value="WalR-like"/>
</dbReference>
<dbReference type="GO" id="GO:0006355">
    <property type="term" value="P:regulation of DNA-templated transcription"/>
    <property type="evidence" value="ECO:0007669"/>
    <property type="project" value="InterPro"/>
</dbReference>
<protein>
    <recommendedName>
        <fullName evidence="1">Stage 0 sporulation protein A homolog</fullName>
    </recommendedName>
</protein>
<dbReference type="InterPro" id="IPR001867">
    <property type="entry name" value="OmpR/PhoB-type_DNA-bd"/>
</dbReference>
<dbReference type="EMBL" id="CACRTO010000034">
    <property type="protein sequence ID" value="VYU49411.1"/>
    <property type="molecule type" value="Genomic_DNA"/>
</dbReference>
<evidence type="ECO:0000313" key="12">
    <source>
        <dbReference type="EMBL" id="VYU49411.1"/>
    </source>
</evidence>
<name>A0A6N3FBC7_9CLOT</name>
<evidence type="ECO:0000256" key="1">
    <source>
        <dbReference type="ARBA" id="ARBA00018672"/>
    </source>
</evidence>
<evidence type="ECO:0000256" key="9">
    <source>
        <dbReference type="PROSITE-ProRule" id="PRU01091"/>
    </source>
</evidence>
<keyword evidence="4" id="KW-0805">Transcription regulation</keyword>
<feature type="DNA-binding region" description="OmpR/PhoB-type" evidence="9">
    <location>
        <begin position="125"/>
        <end position="221"/>
    </location>
</feature>